<dbReference type="AlphaFoldDB" id="A0A024VP35"/>
<dbReference type="Proteomes" id="UP000030656">
    <property type="component" value="Unassembled WGS sequence"/>
</dbReference>
<sequence length="30" mass="3476">MHVFMTNTINTINTINMTNIIKNTILNIKN</sequence>
<reference evidence="1 2" key="2">
    <citation type="submission" date="2013-02" db="EMBL/GenBank/DDBJ databases">
        <title>The Genome Sequence of Plasmodium falciparum FCH/4.</title>
        <authorList>
            <consortium name="The Broad Institute Genome Sequencing Platform"/>
            <consortium name="The Broad Institute Genome Sequencing Center for Infectious Disease"/>
            <person name="Neafsey D."/>
            <person name="Cheeseman I."/>
            <person name="Volkman S."/>
            <person name="Adams J."/>
            <person name="Walker B."/>
            <person name="Young S.K."/>
            <person name="Zeng Q."/>
            <person name="Gargeya S."/>
            <person name="Fitzgerald M."/>
            <person name="Haas B."/>
            <person name="Abouelleil A."/>
            <person name="Alvarado L."/>
            <person name="Arachchi H.M."/>
            <person name="Berlin A.M."/>
            <person name="Chapman S.B."/>
            <person name="Dewar J."/>
            <person name="Goldberg J."/>
            <person name="Griggs A."/>
            <person name="Gujja S."/>
            <person name="Hansen M."/>
            <person name="Howarth C."/>
            <person name="Imamovic A."/>
            <person name="Larimer J."/>
            <person name="McCowan C."/>
            <person name="Murphy C."/>
            <person name="Neiman D."/>
            <person name="Pearson M."/>
            <person name="Priest M."/>
            <person name="Roberts A."/>
            <person name="Saif S."/>
            <person name="Shea T."/>
            <person name="Sisk P."/>
            <person name="Sykes S."/>
            <person name="Wortman J."/>
            <person name="Nusbaum C."/>
            <person name="Birren B."/>
        </authorList>
    </citation>
    <scope>NUCLEOTIDE SEQUENCE [LARGE SCALE GENOMIC DNA]</scope>
    <source>
        <strain evidence="1 2">FCH/4</strain>
    </source>
</reference>
<organism evidence="1 2">
    <name type="scientific">Plasmodium falciparum FCH/4</name>
    <dbReference type="NCBI Taxonomy" id="1036724"/>
    <lineage>
        <taxon>Eukaryota</taxon>
        <taxon>Sar</taxon>
        <taxon>Alveolata</taxon>
        <taxon>Apicomplexa</taxon>
        <taxon>Aconoidasida</taxon>
        <taxon>Haemosporida</taxon>
        <taxon>Plasmodiidae</taxon>
        <taxon>Plasmodium</taxon>
        <taxon>Plasmodium (Laverania)</taxon>
    </lineage>
</organism>
<evidence type="ECO:0000313" key="2">
    <source>
        <dbReference type="Proteomes" id="UP000030656"/>
    </source>
</evidence>
<reference evidence="1 2" key="1">
    <citation type="submission" date="2013-02" db="EMBL/GenBank/DDBJ databases">
        <title>The Genome Annotation of Plasmodium falciparum FCH/4.</title>
        <authorList>
            <consortium name="The Broad Institute Genome Sequencing Platform"/>
            <consortium name="The Broad Institute Genome Sequencing Center for Infectious Disease"/>
            <person name="Neafsey D."/>
            <person name="Hoffman S."/>
            <person name="Volkman S."/>
            <person name="Rosenthal P."/>
            <person name="Walker B."/>
            <person name="Young S.K."/>
            <person name="Zeng Q."/>
            <person name="Gargeya S."/>
            <person name="Fitzgerald M."/>
            <person name="Haas B."/>
            <person name="Abouelleil A."/>
            <person name="Allen A.W."/>
            <person name="Alvarado L."/>
            <person name="Arachchi H.M."/>
            <person name="Berlin A.M."/>
            <person name="Chapman S.B."/>
            <person name="Gainer-Dewar J."/>
            <person name="Goldberg J."/>
            <person name="Griggs A."/>
            <person name="Gujja S."/>
            <person name="Hansen M."/>
            <person name="Howarth C."/>
            <person name="Imamovic A."/>
            <person name="Ireland A."/>
            <person name="Larimer J."/>
            <person name="McCowan C."/>
            <person name="Murphy C."/>
            <person name="Pearson M."/>
            <person name="Poon T.W."/>
            <person name="Priest M."/>
            <person name="Roberts A."/>
            <person name="Saif S."/>
            <person name="Shea T."/>
            <person name="Sisk P."/>
            <person name="Sykes S."/>
            <person name="Wortman J."/>
            <person name="Nusbaum C."/>
            <person name="Birren B."/>
        </authorList>
    </citation>
    <scope>NUCLEOTIDE SEQUENCE [LARGE SCALE GENOMIC DNA]</scope>
    <source>
        <strain evidence="1 2">FCH/4</strain>
    </source>
</reference>
<dbReference type="EMBL" id="KI927944">
    <property type="protein sequence ID" value="ETW29960.1"/>
    <property type="molecule type" value="Genomic_DNA"/>
</dbReference>
<name>A0A024VP35_PLAFA</name>
<gene>
    <name evidence="1" type="ORF">PFFCH_02620</name>
</gene>
<accession>A0A024VP35</accession>
<proteinExistence type="predicted"/>
<protein>
    <submittedName>
        <fullName evidence="1">Uncharacterized protein</fullName>
    </submittedName>
</protein>
<evidence type="ECO:0000313" key="1">
    <source>
        <dbReference type="EMBL" id="ETW29960.1"/>
    </source>
</evidence>